<protein>
    <recommendedName>
        <fullName evidence="3">FAD-dependent oxidoreductase 2 FAD-binding domain-containing protein</fullName>
    </recommendedName>
</protein>
<feature type="domain" description="FAD-dependent oxidoreductase 2 FAD-binding" evidence="3">
    <location>
        <begin position="17"/>
        <end position="438"/>
    </location>
</feature>
<dbReference type="PANTHER" id="PTHR11632:SF51">
    <property type="entry name" value="SUCCINATE DEHYDROGENASE [UBIQUINONE] FLAVOPROTEIN SUBUNIT, MITOCHONDRIAL"/>
    <property type="match status" value="1"/>
</dbReference>
<dbReference type="InterPro" id="IPR003953">
    <property type="entry name" value="FAD-dep_OxRdtase_2_FAD-bd"/>
</dbReference>
<dbReference type="Proteomes" id="UP000236151">
    <property type="component" value="Unassembled WGS sequence"/>
</dbReference>
<gene>
    <name evidence="4" type="ORF">CDQ84_06995</name>
</gene>
<name>A0A2K2FH68_9CLOT</name>
<dbReference type="Pfam" id="PF00890">
    <property type="entry name" value="FAD_binding_2"/>
    <property type="match status" value="1"/>
</dbReference>
<accession>A0A2K2FH68</accession>
<dbReference type="EMBL" id="NIOJ01000013">
    <property type="protein sequence ID" value="PNU00079.1"/>
    <property type="molecule type" value="Genomic_DNA"/>
</dbReference>
<dbReference type="InterPro" id="IPR030664">
    <property type="entry name" value="SdhA/FrdA/AprA"/>
</dbReference>
<dbReference type="GO" id="GO:0000104">
    <property type="term" value="F:succinate dehydrogenase activity"/>
    <property type="evidence" value="ECO:0007669"/>
    <property type="project" value="TreeGrafter"/>
</dbReference>
<dbReference type="PANTHER" id="PTHR11632">
    <property type="entry name" value="SUCCINATE DEHYDROGENASE 2 FLAVOPROTEIN SUBUNIT"/>
    <property type="match status" value="1"/>
</dbReference>
<evidence type="ECO:0000313" key="4">
    <source>
        <dbReference type="EMBL" id="PNU00079.1"/>
    </source>
</evidence>
<dbReference type="GO" id="GO:0009055">
    <property type="term" value="F:electron transfer activity"/>
    <property type="evidence" value="ECO:0007669"/>
    <property type="project" value="TreeGrafter"/>
</dbReference>
<dbReference type="SUPFAM" id="SSF51905">
    <property type="entry name" value="FAD/NAD(P)-binding domain"/>
    <property type="match status" value="1"/>
</dbReference>
<keyword evidence="1" id="KW-0285">Flavoprotein</keyword>
<organism evidence="4 5">
    <name type="scientific">Clostridium thermosuccinogenes</name>
    <dbReference type="NCBI Taxonomy" id="84032"/>
    <lineage>
        <taxon>Bacteria</taxon>
        <taxon>Bacillati</taxon>
        <taxon>Bacillota</taxon>
        <taxon>Clostridia</taxon>
        <taxon>Eubacteriales</taxon>
        <taxon>Clostridiaceae</taxon>
        <taxon>Clostridium</taxon>
    </lineage>
</organism>
<evidence type="ECO:0000256" key="1">
    <source>
        <dbReference type="ARBA" id="ARBA00022630"/>
    </source>
</evidence>
<keyword evidence="5" id="KW-1185">Reference proteome</keyword>
<dbReference type="KEGG" id="cthd:CDO33_15630"/>
<evidence type="ECO:0000259" key="3">
    <source>
        <dbReference type="Pfam" id="PF00890"/>
    </source>
</evidence>
<dbReference type="GO" id="GO:0009061">
    <property type="term" value="P:anaerobic respiration"/>
    <property type="evidence" value="ECO:0007669"/>
    <property type="project" value="TreeGrafter"/>
</dbReference>
<dbReference type="InterPro" id="IPR036188">
    <property type="entry name" value="FAD/NAD-bd_sf"/>
</dbReference>
<dbReference type="RefSeq" id="WP_103081015.1">
    <property type="nucleotide sequence ID" value="NZ_CP021850.1"/>
</dbReference>
<dbReference type="OrthoDB" id="9806724at2"/>
<dbReference type="GO" id="GO:0005886">
    <property type="term" value="C:plasma membrane"/>
    <property type="evidence" value="ECO:0007669"/>
    <property type="project" value="TreeGrafter"/>
</dbReference>
<evidence type="ECO:0000313" key="5">
    <source>
        <dbReference type="Proteomes" id="UP000236151"/>
    </source>
</evidence>
<sequence length="644" mass="71522">MERFNIASQNICVFSVDTAVIGTGCAGFNAADTLYDLGKRDIAVITEGINMGTSRNTGSDKQTYYKLALASDCRDSIYDLAKDLFDGGGVNGDTALAEAAGSVRAFMKLVNLGVPFPTNKYGEYVGYQTDHDSKQRATSCGPLTSKIMTEKLEQSVKSKGIKIYDRMQVVNYIVEDNAIKGIIAIDKDRISETDMGLAVFIVNHVIAATGGPAGVYYNTVYPSSQTGSSGILLEAGAKAVNLNEWQYGIASTKFRWNVSGTYQQVLPRYVSIDKYGNERELLLDYFDSPQQALDMVFLKGYQWPFDVRKIEGSSIIDIIIHHEIYSKGNRVLMDFRKDPTGLENGFDGLSEAAMQYLKNSHALVPTPIKRLEIMNKKAIELYASHGIDLYNEMLEVSVCAQHNNGGVAVDLNWESSIKGLYVVGEAAGTFGVYRPGGSALNSTQVGSMRAAQHIAGLPEKRLLSPDEFIAQFKTVIEAFASRLEQLVNKGRECDIAGKRTSLQKKMSEIAAHVRDLDKVKEYVPELEKELSGFYERISVRSYRQIPQALRLRDIMITQMAILSAVKTCAEVMGSRGSAIVLSEKGKPVHNKIPYIRYDTRENDFKDSLITTDFYENKAVSSVEKVRPLPRTRDWFENVWKEYSG</sequence>
<dbReference type="GO" id="GO:0050660">
    <property type="term" value="F:flavin adenine dinucleotide binding"/>
    <property type="evidence" value="ECO:0007669"/>
    <property type="project" value="TreeGrafter"/>
</dbReference>
<evidence type="ECO:0000256" key="2">
    <source>
        <dbReference type="ARBA" id="ARBA00023002"/>
    </source>
</evidence>
<dbReference type="Gene3D" id="3.50.50.60">
    <property type="entry name" value="FAD/NAD(P)-binding domain"/>
    <property type="match status" value="2"/>
</dbReference>
<dbReference type="InterPro" id="IPR027477">
    <property type="entry name" value="Succ_DH/fumarate_Rdtase_cat_sf"/>
</dbReference>
<dbReference type="AlphaFoldDB" id="A0A2K2FH68"/>
<keyword evidence="2" id="KW-0560">Oxidoreductase</keyword>
<proteinExistence type="predicted"/>
<comment type="caution">
    <text evidence="4">The sequence shown here is derived from an EMBL/GenBank/DDBJ whole genome shotgun (WGS) entry which is preliminary data.</text>
</comment>
<reference evidence="4 5" key="1">
    <citation type="submission" date="2017-06" db="EMBL/GenBank/DDBJ databases">
        <title>Investigating the central metabolism of Clostridium thermosuccinogenes.</title>
        <authorList>
            <person name="Koendjbiharie J.G."/>
            <person name="van Kranenburg R."/>
        </authorList>
    </citation>
    <scope>NUCLEOTIDE SEQUENCE [LARGE SCALE GENOMIC DNA]</scope>
    <source>
        <strain evidence="4 5">DSM 5806</strain>
    </source>
</reference>
<dbReference type="GO" id="GO:0033765">
    <property type="term" value="F:steroid dehydrogenase activity, acting on the CH-CH group of donors"/>
    <property type="evidence" value="ECO:0007669"/>
    <property type="project" value="UniProtKB-ARBA"/>
</dbReference>
<dbReference type="Gene3D" id="3.90.700.10">
    <property type="entry name" value="Succinate dehydrogenase/fumarate reductase flavoprotein, catalytic domain"/>
    <property type="match status" value="1"/>
</dbReference>